<dbReference type="Proteomes" id="UP001596976">
    <property type="component" value="Unassembled WGS sequence"/>
</dbReference>
<dbReference type="EMBL" id="JBHTJF010000016">
    <property type="protein sequence ID" value="MFD0942916.1"/>
    <property type="molecule type" value="Genomic_DNA"/>
</dbReference>
<dbReference type="InterPro" id="IPR021229">
    <property type="entry name" value="DUF2800"/>
</dbReference>
<gene>
    <name evidence="1" type="ORF">ACFQ0V_03935</name>
</gene>
<comment type="caution">
    <text evidence="1">The sequence shown here is derived from an EMBL/GenBank/DDBJ whole genome shotgun (WGS) entry which is preliminary data.</text>
</comment>
<dbReference type="Pfam" id="PF10926">
    <property type="entry name" value="DUF2800"/>
    <property type="match status" value="1"/>
</dbReference>
<reference evidence="2" key="1">
    <citation type="journal article" date="2019" name="Int. J. Syst. Evol. Microbiol.">
        <title>The Global Catalogue of Microorganisms (GCM) 10K type strain sequencing project: providing services to taxonomists for standard genome sequencing and annotation.</title>
        <authorList>
            <consortium name="The Broad Institute Genomics Platform"/>
            <consortium name="The Broad Institute Genome Sequencing Center for Infectious Disease"/>
            <person name="Wu L."/>
            <person name="Ma J."/>
        </authorList>
    </citation>
    <scope>NUCLEOTIDE SEQUENCE [LARGE SCALE GENOMIC DNA]</scope>
    <source>
        <strain evidence="2">CCUG 63563</strain>
    </source>
</reference>
<dbReference type="RefSeq" id="WP_381009944.1">
    <property type="nucleotide sequence ID" value="NZ_JBHTJF010000016.1"/>
</dbReference>
<keyword evidence="2" id="KW-1185">Reference proteome</keyword>
<dbReference type="Gene3D" id="3.90.320.10">
    <property type="match status" value="1"/>
</dbReference>
<name>A0ABW3GUL8_9BACL</name>
<organism evidence="1 2">
    <name type="scientific">Savagea faecisuis</name>
    <dbReference type="NCBI Taxonomy" id="1274803"/>
    <lineage>
        <taxon>Bacteria</taxon>
        <taxon>Bacillati</taxon>
        <taxon>Bacillota</taxon>
        <taxon>Bacilli</taxon>
        <taxon>Bacillales</taxon>
        <taxon>Caryophanaceae</taxon>
        <taxon>Savagea</taxon>
    </lineage>
</organism>
<dbReference type="InterPro" id="IPR011604">
    <property type="entry name" value="PDDEXK-like_dom_sf"/>
</dbReference>
<proteinExistence type="predicted"/>
<accession>A0ABW3GUL8</accession>
<protein>
    <submittedName>
        <fullName evidence="1">DUF2800 domain-containing protein</fullName>
    </submittedName>
</protein>
<sequence length="372" mass="41866">MSHAILSPSSSERWLNCPPSARIAEASQDRTSPYAQEGIEAHALGEHKLKKLLGYQTKDPTASLTFYNKEMEDCAEGYANYVMELIGAKTSPLVWIEQRLDLSAFAEGSFGTADCIVIAEDELHVVDYKHGLGILVDSFENPQLKLYGLGALHLFDAIYDVERVVVHIYQPRRENVSVFEISKEALYQWAEEVVIPTSKLAFNGDGSFRAGDWCHFCPIKNKCRERANATLKIAQSEFKQPSLLSDEEIDEALQKLDLIEAWLKDIKAYAYARAMGGQKWTSVKLVEGRSNRKYTNEDAVAEVVQAAGFDPYEKKLKGITAMTKLLGKETFHELLANHIEKPKGKLTLAARSDKRPEVETINMEFKKETKKL</sequence>
<evidence type="ECO:0000313" key="2">
    <source>
        <dbReference type="Proteomes" id="UP001596976"/>
    </source>
</evidence>
<evidence type="ECO:0000313" key="1">
    <source>
        <dbReference type="EMBL" id="MFD0942916.1"/>
    </source>
</evidence>